<dbReference type="Gene3D" id="1.20.5.170">
    <property type="match status" value="1"/>
</dbReference>
<dbReference type="Pfam" id="PF00170">
    <property type="entry name" value="bZIP_1"/>
    <property type="match status" value="1"/>
</dbReference>
<comment type="caution">
    <text evidence="9">The sequence shown here is derived from an EMBL/GenBank/DDBJ whole genome shotgun (WGS) entry which is preliminary data.</text>
</comment>
<comment type="subcellular location">
    <subcellularLocation>
        <location evidence="1">Nucleus</location>
    </subcellularLocation>
</comment>
<comment type="similarity">
    <text evidence="2">Belongs to the bZIP family.</text>
</comment>
<keyword evidence="6" id="KW-0539">Nucleus</keyword>
<dbReference type="EMBL" id="JBBPBK010000010">
    <property type="protein sequence ID" value="KAK9276083.1"/>
    <property type="molecule type" value="Genomic_DNA"/>
</dbReference>
<dbReference type="InterPro" id="IPR046347">
    <property type="entry name" value="bZIP_sf"/>
</dbReference>
<dbReference type="AlphaFoldDB" id="A0AAP0WSA4"/>
<evidence type="ECO:0000256" key="4">
    <source>
        <dbReference type="ARBA" id="ARBA00023125"/>
    </source>
</evidence>
<keyword evidence="4" id="KW-0238">DNA-binding</keyword>
<feature type="compositionally biased region" description="Polar residues" evidence="7">
    <location>
        <begin position="116"/>
        <end position="127"/>
    </location>
</feature>
<proteinExistence type="inferred from homology"/>
<feature type="compositionally biased region" description="Polar residues" evidence="7">
    <location>
        <begin position="73"/>
        <end position="88"/>
    </location>
</feature>
<gene>
    <name evidence="9" type="ORF">L1049_005614</name>
</gene>
<evidence type="ECO:0000256" key="6">
    <source>
        <dbReference type="ARBA" id="ARBA00023242"/>
    </source>
</evidence>
<dbReference type="PROSITE" id="PS00036">
    <property type="entry name" value="BZIP_BASIC"/>
    <property type="match status" value="1"/>
</dbReference>
<dbReference type="InterPro" id="IPR044827">
    <property type="entry name" value="GBF-like"/>
</dbReference>
<feature type="compositionally biased region" description="Basic and acidic residues" evidence="7">
    <location>
        <begin position="277"/>
        <end position="295"/>
    </location>
</feature>
<dbReference type="InterPro" id="IPR004827">
    <property type="entry name" value="bZIP"/>
</dbReference>
<accession>A0AAP0WSA4</accession>
<feature type="region of interest" description="Disordered" evidence="7">
    <location>
        <begin position="168"/>
        <end position="193"/>
    </location>
</feature>
<evidence type="ECO:0000259" key="8">
    <source>
        <dbReference type="PROSITE" id="PS50217"/>
    </source>
</evidence>
<protein>
    <recommendedName>
        <fullName evidence="8">BZIP domain-containing protein</fullName>
    </recommendedName>
</protein>
<keyword evidence="3" id="KW-0805">Transcription regulation</keyword>
<keyword evidence="10" id="KW-1185">Reference proteome</keyword>
<dbReference type="GO" id="GO:0003700">
    <property type="term" value="F:DNA-binding transcription factor activity"/>
    <property type="evidence" value="ECO:0007669"/>
    <property type="project" value="InterPro"/>
</dbReference>
<feature type="region of interest" description="Disordered" evidence="7">
    <location>
        <begin position="1"/>
        <end position="102"/>
    </location>
</feature>
<organism evidence="9 10">
    <name type="scientific">Liquidambar formosana</name>
    <name type="common">Formosan gum</name>
    <dbReference type="NCBI Taxonomy" id="63359"/>
    <lineage>
        <taxon>Eukaryota</taxon>
        <taxon>Viridiplantae</taxon>
        <taxon>Streptophyta</taxon>
        <taxon>Embryophyta</taxon>
        <taxon>Tracheophyta</taxon>
        <taxon>Spermatophyta</taxon>
        <taxon>Magnoliopsida</taxon>
        <taxon>eudicotyledons</taxon>
        <taxon>Gunneridae</taxon>
        <taxon>Pentapetalae</taxon>
        <taxon>Saxifragales</taxon>
        <taxon>Altingiaceae</taxon>
        <taxon>Liquidambar</taxon>
    </lineage>
</organism>
<feature type="region of interest" description="Disordered" evidence="7">
    <location>
        <begin position="114"/>
        <end position="146"/>
    </location>
</feature>
<sequence length="309" mass="33247">MSERKSSSAQVEISSGTERPSKSSNNLDQGLAKKLKKLDGRAVSVGNESAECDAGGSVYEASQSGERGIVGSTEGSDGSNGAYQTQEKSGSEGMLSTDKNMNVHTLASSIPVEEANATSTRISTSMAPANVAGKSAGSPNERTDSSAACVASSDGAGLSFEVWVQDERQLKRERRKQANRESARRSRLRKQAENEELMMRYESLNVENMALKSELNQLTEDSKKLKLENAALLEKLNNTQLGQQGEMVPKMEVELALPKSAENLLGQNDSDSVTRNVQRECESHENSNSETKLHQLLESSSRADAVAAS</sequence>
<dbReference type="PANTHER" id="PTHR45967">
    <property type="entry name" value="G-BOX-BINDING FACTOR 3-RELATED"/>
    <property type="match status" value="1"/>
</dbReference>
<evidence type="ECO:0000256" key="2">
    <source>
        <dbReference type="ARBA" id="ARBA00007163"/>
    </source>
</evidence>
<keyword evidence="5" id="KW-0804">Transcription</keyword>
<evidence type="ECO:0000256" key="5">
    <source>
        <dbReference type="ARBA" id="ARBA00023163"/>
    </source>
</evidence>
<feature type="compositionally biased region" description="Polar residues" evidence="7">
    <location>
        <begin position="265"/>
        <end position="276"/>
    </location>
</feature>
<feature type="domain" description="BZIP" evidence="8">
    <location>
        <begin position="169"/>
        <end position="232"/>
    </location>
</feature>
<evidence type="ECO:0000256" key="3">
    <source>
        <dbReference type="ARBA" id="ARBA00023015"/>
    </source>
</evidence>
<evidence type="ECO:0000313" key="10">
    <source>
        <dbReference type="Proteomes" id="UP001415857"/>
    </source>
</evidence>
<evidence type="ECO:0000256" key="1">
    <source>
        <dbReference type="ARBA" id="ARBA00004123"/>
    </source>
</evidence>
<dbReference type="CDD" id="cd14702">
    <property type="entry name" value="bZIP_plant_GBF1"/>
    <property type="match status" value="1"/>
</dbReference>
<name>A0AAP0WSA4_LIQFO</name>
<dbReference type="SUPFAM" id="SSF57959">
    <property type="entry name" value="Leucine zipper domain"/>
    <property type="match status" value="1"/>
</dbReference>
<dbReference type="Proteomes" id="UP001415857">
    <property type="component" value="Unassembled WGS sequence"/>
</dbReference>
<dbReference type="GO" id="GO:0005634">
    <property type="term" value="C:nucleus"/>
    <property type="evidence" value="ECO:0007669"/>
    <property type="project" value="UniProtKB-SubCell"/>
</dbReference>
<feature type="region of interest" description="Disordered" evidence="7">
    <location>
        <begin position="262"/>
        <end position="309"/>
    </location>
</feature>
<dbReference type="PANTHER" id="PTHR45967:SF38">
    <property type="entry name" value="G-BOX-BINDING FACTOR 2"/>
    <property type="match status" value="1"/>
</dbReference>
<reference evidence="9 10" key="1">
    <citation type="journal article" date="2024" name="Plant J.">
        <title>Genome sequences and population genomics reveal climatic adaptation and genomic divergence between two closely related sweetgum species.</title>
        <authorList>
            <person name="Xu W.Q."/>
            <person name="Ren C.Q."/>
            <person name="Zhang X.Y."/>
            <person name="Comes H.P."/>
            <person name="Liu X.H."/>
            <person name="Li Y.G."/>
            <person name="Kettle C.J."/>
            <person name="Jalonen R."/>
            <person name="Gaisberger H."/>
            <person name="Ma Y.Z."/>
            <person name="Qiu Y.X."/>
        </authorList>
    </citation>
    <scope>NUCLEOTIDE SEQUENCE [LARGE SCALE GENOMIC DNA]</scope>
    <source>
        <strain evidence="9">Hangzhou</strain>
    </source>
</reference>
<dbReference type="SMART" id="SM00338">
    <property type="entry name" value="BRLZ"/>
    <property type="match status" value="1"/>
</dbReference>
<dbReference type="InterPro" id="IPR045314">
    <property type="entry name" value="bZIP_plant_GBF1"/>
</dbReference>
<evidence type="ECO:0000313" key="9">
    <source>
        <dbReference type="EMBL" id="KAK9276083.1"/>
    </source>
</evidence>
<dbReference type="PROSITE" id="PS50217">
    <property type="entry name" value="BZIP"/>
    <property type="match status" value="1"/>
</dbReference>
<dbReference type="GO" id="GO:0043565">
    <property type="term" value="F:sequence-specific DNA binding"/>
    <property type="evidence" value="ECO:0007669"/>
    <property type="project" value="InterPro"/>
</dbReference>
<evidence type="ECO:0000256" key="7">
    <source>
        <dbReference type="SAM" id="MobiDB-lite"/>
    </source>
</evidence>
<feature type="compositionally biased region" description="Polar residues" evidence="7">
    <location>
        <begin position="7"/>
        <end position="28"/>
    </location>
</feature>